<keyword evidence="1" id="KW-0472">Membrane</keyword>
<evidence type="ECO:0000313" key="4">
    <source>
        <dbReference type="EMBL" id="CAL6074676.1"/>
    </source>
</evidence>
<evidence type="ECO:0000313" key="2">
    <source>
        <dbReference type="EMBL" id="CAI9919844.1"/>
    </source>
</evidence>
<comment type="caution">
    <text evidence="3">The sequence shown here is derived from an EMBL/GenBank/DDBJ whole genome shotgun (WGS) entry which is preliminary data.</text>
</comment>
<reference evidence="4 6" key="2">
    <citation type="submission" date="2024-07" db="EMBL/GenBank/DDBJ databases">
        <authorList>
            <person name="Akdeniz Z."/>
        </authorList>
    </citation>
    <scope>NUCLEOTIDE SEQUENCE [LARGE SCALE GENOMIC DNA]</scope>
</reference>
<dbReference type="AlphaFoldDB" id="A0AA86RGE6"/>
<evidence type="ECO:0000313" key="5">
    <source>
        <dbReference type="EMBL" id="CAL6081953.1"/>
    </source>
</evidence>
<evidence type="ECO:0000313" key="3">
    <source>
        <dbReference type="EMBL" id="CAI9977506.1"/>
    </source>
</evidence>
<gene>
    <name evidence="4" type="ORF">HINF_LOCUS56837</name>
    <name evidence="5" type="ORF">HINF_LOCUS60745</name>
    <name evidence="3" type="ORF">HINF_LOCUS65151</name>
    <name evidence="2" type="ORF">HINF_LOCUS7489</name>
</gene>
<feature type="transmembrane region" description="Helical" evidence="1">
    <location>
        <begin position="12"/>
        <end position="36"/>
    </location>
</feature>
<keyword evidence="1" id="KW-0812">Transmembrane</keyword>
<sequence>MAHRNMCLSNIFMTLFIIVSSPVWLPLGAIYLGIFVPIQKLSNSFKLKQFQRLRRKQLFSTQNIQLNNEPQVNDELQDQLIFKFKPVHYIDVEMQITQTQIQLISNNIILYSQPVPYDFQSKYFNIFCDDINDSRYFSMYAKYIERELQLPRPQFNQPVVCYGKIFLNIFDFIFTIEDFNLKYYAQMPKYTIGATYNNLYRYMFKINGKLYCHNKSDKFYEIKPSGRLKCVSQSSLKLGNKIKLNNEEEIDSTNNMYDTDFPFDFKLKSCQLFLNHKTELKMTSLVQTQNTIRSQFQIVKKIILTIANQHRTIASSIQKAFQEINQ</sequence>
<dbReference type="Proteomes" id="UP001642409">
    <property type="component" value="Unassembled WGS sequence"/>
</dbReference>
<organism evidence="3">
    <name type="scientific">Hexamita inflata</name>
    <dbReference type="NCBI Taxonomy" id="28002"/>
    <lineage>
        <taxon>Eukaryota</taxon>
        <taxon>Metamonada</taxon>
        <taxon>Diplomonadida</taxon>
        <taxon>Hexamitidae</taxon>
        <taxon>Hexamitinae</taxon>
        <taxon>Hexamita</taxon>
    </lineage>
</organism>
<dbReference type="EMBL" id="CAXDID020000309">
    <property type="protein sequence ID" value="CAL6074676.1"/>
    <property type="molecule type" value="Genomic_DNA"/>
</dbReference>
<keyword evidence="1" id="KW-1133">Transmembrane helix</keyword>
<keyword evidence="6" id="KW-1185">Reference proteome</keyword>
<evidence type="ECO:0000313" key="6">
    <source>
        <dbReference type="Proteomes" id="UP001642409"/>
    </source>
</evidence>
<proteinExistence type="predicted"/>
<accession>A0AA86RGE6</accession>
<reference evidence="3" key="1">
    <citation type="submission" date="2023-06" db="EMBL/GenBank/DDBJ databases">
        <authorList>
            <person name="Kurt Z."/>
        </authorList>
    </citation>
    <scope>NUCLEOTIDE SEQUENCE</scope>
</reference>
<name>A0AA86RGE6_9EUKA</name>
<evidence type="ECO:0000256" key="1">
    <source>
        <dbReference type="SAM" id="Phobius"/>
    </source>
</evidence>
<protein>
    <submittedName>
        <fullName evidence="4">Hypothetical_protein</fullName>
    </submittedName>
</protein>
<dbReference type="EMBL" id="CATOUU010000187">
    <property type="protein sequence ID" value="CAI9919844.1"/>
    <property type="molecule type" value="Genomic_DNA"/>
</dbReference>
<dbReference type="EMBL" id="CAXDID020000358">
    <property type="protein sequence ID" value="CAL6081953.1"/>
    <property type="molecule type" value="Genomic_DNA"/>
</dbReference>
<dbReference type="EMBL" id="CATOUU010001178">
    <property type="protein sequence ID" value="CAI9977506.1"/>
    <property type="molecule type" value="Genomic_DNA"/>
</dbReference>